<dbReference type="Proteomes" id="UP000677668">
    <property type="component" value="Chromosome 1"/>
</dbReference>
<evidence type="ECO:0000313" key="1">
    <source>
        <dbReference type="EMBL" id="QUV92965.1"/>
    </source>
</evidence>
<name>A0ABX8AWB0_9BACT</name>
<organism evidence="1 2">
    <name type="scientific">Chloracidobacterium sp. N</name>
    <dbReference type="NCBI Taxonomy" id="2821540"/>
    <lineage>
        <taxon>Bacteria</taxon>
        <taxon>Pseudomonadati</taxon>
        <taxon>Acidobacteriota</taxon>
        <taxon>Terriglobia</taxon>
        <taxon>Terriglobales</taxon>
        <taxon>Acidobacteriaceae</taxon>
        <taxon>Chloracidobacterium</taxon>
        <taxon>Chloracidobacterium aggregatum</taxon>
    </lineage>
</organism>
<dbReference type="EMBL" id="CP072642">
    <property type="protein sequence ID" value="QUV92965.1"/>
    <property type="molecule type" value="Genomic_DNA"/>
</dbReference>
<protein>
    <submittedName>
        <fullName evidence="1">Uncharacterized protein</fullName>
    </submittedName>
</protein>
<accession>A0ABX8AWB0</accession>
<gene>
    <name evidence="1" type="ORF">J8C05_06125</name>
</gene>
<reference evidence="1 2" key="1">
    <citation type="submission" date="2021-03" db="EMBL/GenBank/DDBJ databases">
        <title>Genomic and phenotypic characterization of Chloracidobacterium isolates provides evidence for multiple species.</title>
        <authorList>
            <person name="Saini M.K."/>
            <person name="Costas A.M.G."/>
            <person name="Tank M."/>
            <person name="Bryant D.A."/>
        </authorList>
    </citation>
    <scope>NUCLEOTIDE SEQUENCE [LARGE SCALE GENOMIC DNA]</scope>
    <source>
        <strain evidence="1 2">N</strain>
    </source>
</reference>
<sequence length="180" mass="21249">MKIENRTTYKLKLDLEEFVQKTLAALPSNHTLGITRVVFVDRIQDRNVPADKRDKLPLLYHPKTPVSGAWFEIALAPLLEHKGWWQRMVARRTLRANLTHTLLALMGQHYHLNFSHGRKKTEYEPAIRDYIRKGLEALREHDTSFRMRLMRPLIPHLDRFARWLAKQQRKALQAKAKQAK</sequence>
<keyword evidence="2" id="KW-1185">Reference proteome</keyword>
<evidence type="ECO:0000313" key="2">
    <source>
        <dbReference type="Proteomes" id="UP000677668"/>
    </source>
</evidence>
<dbReference type="RefSeq" id="WP_211421393.1">
    <property type="nucleotide sequence ID" value="NZ_CP072642.1"/>
</dbReference>
<proteinExistence type="predicted"/>